<feature type="domain" description="Hemerythrin-like" evidence="1">
    <location>
        <begin position="101"/>
        <end position="243"/>
    </location>
</feature>
<evidence type="ECO:0000259" key="1">
    <source>
        <dbReference type="Pfam" id="PF01814"/>
    </source>
</evidence>
<dbReference type="Gene3D" id="1.20.120.520">
    <property type="entry name" value="nmb1532 protein domain like"/>
    <property type="match status" value="1"/>
</dbReference>
<dbReference type="InterPro" id="IPR012312">
    <property type="entry name" value="Hemerythrin-like"/>
</dbReference>
<dbReference type="Pfam" id="PF01814">
    <property type="entry name" value="Hemerythrin"/>
    <property type="match status" value="1"/>
</dbReference>
<organism evidence="2">
    <name type="scientific">Populus davidiana</name>
    <dbReference type="NCBI Taxonomy" id="266767"/>
    <lineage>
        <taxon>Eukaryota</taxon>
        <taxon>Viridiplantae</taxon>
        <taxon>Streptophyta</taxon>
        <taxon>Embryophyta</taxon>
        <taxon>Tracheophyta</taxon>
        <taxon>Spermatophyta</taxon>
        <taxon>Magnoliopsida</taxon>
        <taxon>eudicotyledons</taxon>
        <taxon>Gunneridae</taxon>
        <taxon>Pentapetalae</taxon>
        <taxon>rosids</taxon>
        <taxon>fabids</taxon>
        <taxon>Malpighiales</taxon>
        <taxon>Salicaceae</taxon>
        <taxon>Saliceae</taxon>
        <taxon>Populus</taxon>
    </lineage>
</organism>
<protein>
    <recommendedName>
        <fullName evidence="1">Hemerythrin-like domain-containing protein</fullName>
    </recommendedName>
</protein>
<proteinExistence type="predicted"/>
<dbReference type="AlphaFoldDB" id="A0A6M2EPE2"/>
<sequence length="310" mass="35491">MAEIAPYDLIKSTTAVHLYGDPATSSTLYIHFALLYKTRALQFTPTNDPQPVVQIGSETISGTREMMFRFIDVKLPRPPLAVLVEEGGRETAALVVKMAVLQHRAVVWHLERMVRWSEDLVTRGGRRNGDPAMGSERMEVKKFQKSYSQLLEVMVEHAQMEERVVFPLLETAERGLCKAANEEHGRDLPIMNGIREDMKSIGVLDTGSNDYREALRNLSTRLKSLLEHSKEHFQEEERDVLPLMEALELGKDQQLRVLEQCIDVMQGTHSHLFSFFIEGLLPREAMQYLDLITRCKEEKLVASMLRRIIE</sequence>
<accession>A0A6M2EPE2</accession>
<evidence type="ECO:0000313" key="2">
    <source>
        <dbReference type="EMBL" id="NUU85355.1"/>
    </source>
</evidence>
<dbReference type="CDD" id="cd12108">
    <property type="entry name" value="Hr-like"/>
    <property type="match status" value="1"/>
</dbReference>
<name>A0A6M2EPE2_9ROSI</name>
<dbReference type="EMBL" id="GILB01005022">
    <property type="protein sequence ID" value="NUU85355.1"/>
    <property type="molecule type" value="Transcribed_RNA"/>
</dbReference>
<reference evidence="2" key="1">
    <citation type="submission" date="2020-03" db="EMBL/GenBank/DDBJ databases">
        <authorList>
            <person name="Zhang R."/>
        </authorList>
    </citation>
    <scope>NUCLEOTIDE SEQUENCE</scope>
</reference>
<dbReference type="PANTHER" id="PTHR35739">
    <property type="entry name" value="OS01G0861700 PROTEIN"/>
    <property type="match status" value="1"/>
</dbReference>
<dbReference type="PANTHER" id="PTHR35739:SF1">
    <property type="entry name" value="OS01G0861700 PROTEIN"/>
    <property type="match status" value="1"/>
</dbReference>